<proteinExistence type="predicted"/>
<evidence type="ECO:0000313" key="2">
    <source>
        <dbReference type="EMBL" id="KAI8042473.1"/>
    </source>
</evidence>
<gene>
    <name evidence="2" type="ORF">M5D96_003786</name>
</gene>
<dbReference type="AlphaFoldDB" id="A0A9P9YTH8"/>
<dbReference type="EMBL" id="JAMKOV010000002">
    <property type="protein sequence ID" value="KAI8042473.1"/>
    <property type="molecule type" value="Genomic_DNA"/>
</dbReference>
<sequence>MQRQLQEQEQQQKEMVDGGGGNSLLNALQDVCPHRMSSQQQKRKERNHCACN</sequence>
<feature type="region of interest" description="Disordered" evidence="1">
    <location>
        <begin position="1"/>
        <end position="52"/>
    </location>
</feature>
<keyword evidence="3" id="KW-1185">Reference proteome</keyword>
<organism evidence="2 3">
    <name type="scientific">Drosophila gunungcola</name>
    <name type="common">fruit fly</name>
    <dbReference type="NCBI Taxonomy" id="103775"/>
    <lineage>
        <taxon>Eukaryota</taxon>
        <taxon>Metazoa</taxon>
        <taxon>Ecdysozoa</taxon>
        <taxon>Arthropoda</taxon>
        <taxon>Hexapoda</taxon>
        <taxon>Insecta</taxon>
        <taxon>Pterygota</taxon>
        <taxon>Neoptera</taxon>
        <taxon>Endopterygota</taxon>
        <taxon>Diptera</taxon>
        <taxon>Brachycera</taxon>
        <taxon>Muscomorpha</taxon>
        <taxon>Ephydroidea</taxon>
        <taxon>Drosophilidae</taxon>
        <taxon>Drosophila</taxon>
        <taxon>Sophophora</taxon>
    </lineage>
</organism>
<protein>
    <submittedName>
        <fullName evidence="2">Uncharacterized protein</fullName>
    </submittedName>
</protein>
<reference evidence="2" key="1">
    <citation type="journal article" date="2023" name="Genome Biol. Evol.">
        <title>Long-read-based Genome Assembly of Drosophila gunungcola Reveals Fewer Chemosensory Genes in Flower-breeding Species.</title>
        <authorList>
            <person name="Negi A."/>
            <person name="Liao B.Y."/>
            <person name="Yeh S.D."/>
        </authorList>
    </citation>
    <scope>NUCLEOTIDE SEQUENCE</scope>
    <source>
        <strain evidence="2">Sukarami</strain>
    </source>
</reference>
<accession>A0A9P9YTH8</accession>
<dbReference type="Proteomes" id="UP001059596">
    <property type="component" value="Unassembled WGS sequence"/>
</dbReference>
<comment type="caution">
    <text evidence="2">The sequence shown here is derived from an EMBL/GenBank/DDBJ whole genome shotgun (WGS) entry which is preliminary data.</text>
</comment>
<name>A0A9P9YTH8_9MUSC</name>
<evidence type="ECO:0000313" key="3">
    <source>
        <dbReference type="Proteomes" id="UP001059596"/>
    </source>
</evidence>
<evidence type="ECO:0000256" key="1">
    <source>
        <dbReference type="SAM" id="MobiDB-lite"/>
    </source>
</evidence>